<proteinExistence type="predicted"/>
<name>A0A4C1X4C8_EUMVA</name>
<protein>
    <submittedName>
        <fullName evidence="1">Uncharacterized protein</fullName>
    </submittedName>
</protein>
<evidence type="ECO:0000313" key="1">
    <source>
        <dbReference type="EMBL" id="GBP57204.1"/>
    </source>
</evidence>
<dbReference type="Proteomes" id="UP000299102">
    <property type="component" value="Unassembled WGS sequence"/>
</dbReference>
<comment type="caution">
    <text evidence="1">The sequence shown here is derived from an EMBL/GenBank/DDBJ whole genome shotgun (WGS) entry which is preliminary data.</text>
</comment>
<dbReference type="AlphaFoldDB" id="A0A4C1X4C8"/>
<gene>
    <name evidence="1" type="ORF">EVAR_82915_1</name>
</gene>
<organism evidence="1 2">
    <name type="scientific">Eumeta variegata</name>
    <name type="common">Bagworm moth</name>
    <name type="synonym">Eumeta japonica</name>
    <dbReference type="NCBI Taxonomy" id="151549"/>
    <lineage>
        <taxon>Eukaryota</taxon>
        <taxon>Metazoa</taxon>
        <taxon>Ecdysozoa</taxon>
        <taxon>Arthropoda</taxon>
        <taxon>Hexapoda</taxon>
        <taxon>Insecta</taxon>
        <taxon>Pterygota</taxon>
        <taxon>Neoptera</taxon>
        <taxon>Endopterygota</taxon>
        <taxon>Lepidoptera</taxon>
        <taxon>Glossata</taxon>
        <taxon>Ditrysia</taxon>
        <taxon>Tineoidea</taxon>
        <taxon>Psychidae</taxon>
        <taxon>Oiketicinae</taxon>
        <taxon>Eumeta</taxon>
    </lineage>
</organism>
<sequence>MEPELKSGAKQELGLDLDDSLCLLYLCIFVSVCLSGVSSEQLLTDHDAILTGRTSRLTYVFWLMYQTEVPTSTLTYEDLDRTSPDPFEVAHSCL</sequence>
<accession>A0A4C1X4C8</accession>
<dbReference type="EMBL" id="BGZK01000711">
    <property type="protein sequence ID" value="GBP57204.1"/>
    <property type="molecule type" value="Genomic_DNA"/>
</dbReference>
<reference evidence="1 2" key="1">
    <citation type="journal article" date="2019" name="Commun. Biol.">
        <title>The bagworm genome reveals a unique fibroin gene that provides high tensile strength.</title>
        <authorList>
            <person name="Kono N."/>
            <person name="Nakamura H."/>
            <person name="Ohtoshi R."/>
            <person name="Tomita M."/>
            <person name="Numata K."/>
            <person name="Arakawa K."/>
        </authorList>
    </citation>
    <scope>NUCLEOTIDE SEQUENCE [LARGE SCALE GENOMIC DNA]</scope>
</reference>
<keyword evidence="2" id="KW-1185">Reference proteome</keyword>
<evidence type="ECO:0000313" key="2">
    <source>
        <dbReference type="Proteomes" id="UP000299102"/>
    </source>
</evidence>